<protein>
    <submittedName>
        <fullName evidence="4">C39 family peptidase</fullName>
    </submittedName>
</protein>
<feature type="compositionally biased region" description="Acidic residues" evidence="1">
    <location>
        <begin position="132"/>
        <end position="145"/>
    </location>
</feature>
<dbReference type="EMBL" id="CP118868">
    <property type="protein sequence ID" value="WEG35480.1"/>
    <property type="molecule type" value="Genomic_DNA"/>
</dbReference>
<dbReference type="RefSeq" id="WP_315571601.1">
    <property type="nucleotide sequence ID" value="NZ_CP118868.1"/>
</dbReference>
<organism evidence="4 5">
    <name type="scientific">Amygdalobacter indicium</name>
    <dbReference type="NCBI Taxonomy" id="3029272"/>
    <lineage>
        <taxon>Bacteria</taxon>
        <taxon>Bacillati</taxon>
        <taxon>Bacillota</taxon>
        <taxon>Clostridia</taxon>
        <taxon>Eubacteriales</taxon>
        <taxon>Oscillospiraceae</taxon>
        <taxon>Amygdalobacter</taxon>
    </lineage>
</organism>
<sequence>MDFQNDKHAPLRPEETAGTYLPNRNGQVYRHQVPPVNSTDSAYFARQRTDAYQDSLAEEAGTTTYYVPMTREQAEAYALTKAAHSGRRQTDFAQTDNYFTPEPVPEAEIIKPTYRRPLISTLYSTNSREEREADEYTSDYAEDDSAGGAYDSYNYPQNSYNYRETPAYPEDPEYENEARNTRRAMLKAAQKQRHKRKSFAGIVVLVIFVFALISLYRFLLPKSRNSNTTFSVFNPKVKVTTKLSNLKMPATSGNISKDTKNTEITAADTQAAGNKNGITDLPPQAAASAAISRGGEETYAGGVKLSADQAQRMINLSLQSSKENMEHNLDILQEADQRVAELRAAQGQLPPNMLLLAAKNEAFDFVYDYLSLKDDSPQKRLDLPSKPGSSSLGSYLLPYGKVLPVPYYCQWDARWGYKPYGGSVIGTYGCGVTCMASVLSYFKHDAKLLPDVVAQLSIDMNTVHDGTDTAFITQAAEKFNLRAEGTPILYDNFRRIIDAGNLIVLNVGKGNFTAGGHYISIVGYNDNGDFIVYDPVSPYHTSQVWPISLLQRQNSRACWSISRK</sequence>
<feature type="region of interest" description="Disordered" evidence="1">
    <location>
        <begin position="127"/>
        <end position="155"/>
    </location>
</feature>
<feature type="compositionally biased region" description="Basic and acidic residues" evidence="1">
    <location>
        <begin position="1"/>
        <end position="15"/>
    </location>
</feature>
<evidence type="ECO:0000256" key="2">
    <source>
        <dbReference type="SAM" id="Phobius"/>
    </source>
</evidence>
<proteinExistence type="predicted"/>
<feature type="transmembrane region" description="Helical" evidence="2">
    <location>
        <begin position="199"/>
        <end position="219"/>
    </location>
</feature>
<evidence type="ECO:0000313" key="4">
    <source>
        <dbReference type="EMBL" id="WEG35480.1"/>
    </source>
</evidence>
<keyword evidence="2" id="KW-1133">Transmembrane helix</keyword>
<feature type="region of interest" description="Disordered" evidence="1">
    <location>
        <begin position="1"/>
        <end position="25"/>
    </location>
</feature>
<keyword evidence="2" id="KW-0472">Membrane</keyword>
<evidence type="ECO:0000256" key="1">
    <source>
        <dbReference type="SAM" id="MobiDB-lite"/>
    </source>
</evidence>
<dbReference type="Proteomes" id="UP001220478">
    <property type="component" value="Chromosome"/>
</dbReference>
<gene>
    <name evidence="4" type="ORF">PYS61_06025</name>
</gene>
<dbReference type="Pfam" id="PF13529">
    <property type="entry name" value="Peptidase_C39_2"/>
    <property type="match status" value="1"/>
</dbReference>
<name>A0ABY8C9F6_9FIRM</name>
<evidence type="ECO:0000259" key="3">
    <source>
        <dbReference type="Pfam" id="PF13529"/>
    </source>
</evidence>
<dbReference type="Gene3D" id="3.90.70.10">
    <property type="entry name" value="Cysteine proteinases"/>
    <property type="match status" value="1"/>
</dbReference>
<reference evidence="4 5" key="1">
    <citation type="submission" date="2023-02" db="EMBL/GenBank/DDBJ databases">
        <title>Novel Oscillospiraceae bacterial genomes.</title>
        <authorList>
            <person name="Srinivasan S."/>
            <person name="Austin M.N."/>
            <person name="Fiedler T.L."/>
            <person name="Strenk S.M."/>
            <person name="Agnew K.J."/>
            <person name="Nagana Gowda G.A."/>
            <person name="Raftery D."/>
            <person name="Beamer M.A."/>
            <person name="Achilles S.L."/>
            <person name="Wiesenfeld H.C."/>
            <person name="Fredricks D.N."/>
            <person name="Hillier S.L."/>
        </authorList>
    </citation>
    <scope>NUCLEOTIDE SEQUENCE [LARGE SCALE GENOMIC DNA]</scope>
    <source>
        <strain evidence="4 5">CHIC02 1186E3-8</strain>
    </source>
</reference>
<evidence type="ECO:0000313" key="5">
    <source>
        <dbReference type="Proteomes" id="UP001220478"/>
    </source>
</evidence>
<accession>A0ABY8C9F6</accession>
<keyword evidence="5" id="KW-1185">Reference proteome</keyword>
<dbReference type="InterPro" id="IPR039564">
    <property type="entry name" value="Peptidase_C39-like"/>
</dbReference>
<feature type="domain" description="Peptidase C39-like" evidence="3">
    <location>
        <begin position="403"/>
        <end position="535"/>
    </location>
</feature>
<keyword evidence="2" id="KW-0812">Transmembrane</keyword>